<feature type="non-terminal residue" evidence="9">
    <location>
        <position position="266"/>
    </location>
</feature>
<dbReference type="PANTHER" id="PTHR33281">
    <property type="entry name" value="UPF0187 PROTEIN YNEE"/>
    <property type="match status" value="1"/>
</dbReference>
<dbReference type="Proteomes" id="UP000269721">
    <property type="component" value="Unassembled WGS sequence"/>
</dbReference>
<keyword evidence="4" id="KW-0812">Transmembrane</keyword>
<evidence type="ECO:0000256" key="7">
    <source>
        <dbReference type="ARBA" id="ARBA00023136"/>
    </source>
</evidence>
<feature type="signal peptide" evidence="8">
    <location>
        <begin position="1"/>
        <end position="17"/>
    </location>
</feature>
<evidence type="ECO:0000256" key="1">
    <source>
        <dbReference type="ARBA" id="ARBA00004651"/>
    </source>
</evidence>
<feature type="non-terminal residue" evidence="9">
    <location>
        <position position="1"/>
    </location>
</feature>
<keyword evidence="5" id="KW-1133">Transmembrane helix</keyword>
<reference evidence="10" key="1">
    <citation type="journal article" date="2018" name="Nat. Microbiol.">
        <title>Leveraging single-cell genomics to expand the fungal tree of life.</title>
        <authorList>
            <person name="Ahrendt S.R."/>
            <person name="Quandt C.A."/>
            <person name="Ciobanu D."/>
            <person name="Clum A."/>
            <person name="Salamov A."/>
            <person name="Andreopoulos B."/>
            <person name="Cheng J.F."/>
            <person name="Woyke T."/>
            <person name="Pelin A."/>
            <person name="Henrissat B."/>
            <person name="Reynolds N.K."/>
            <person name="Benny G.L."/>
            <person name="Smith M.E."/>
            <person name="James T.Y."/>
            <person name="Grigoriev I.V."/>
        </authorList>
    </citation>
    <scope>NUCLEOTIDE SEQUENCE [LARGE SCALE GENOMIC DNA]</scope>
</reference>
<evidence type="ECO:0000256" key="8">
    <source>
        <dbReference type="SAM" id="SignalP"/>
    </source>
</evidence>
<evidence type="ECO:0000313" key="9">
    <source>
        <dbReference type="EMBL" id="RKO85031.1"/>
    </source>
</evidence>
<dbReference type="GO" id="GO:0005254">
    <property type="term" value="F:chloride channel activity"/>
    <property type="evidence" value="ECO:0007669"/>
    <property type="project" value="InterPro"/>
</dbReference>
<keyword evidence="3" id="KW-1003">Cell membrane</keyword>
<sequence>VLALVMGLLLVFRTNTAYDRFWEGRRLWGSLETQYRNLSRFIWVGVSVSDEMEHHEKRCAMNLLFAFMTSTKRYLRYEYGTQWSDVGPYISHLPDFAGAGLEDVTDVDGADGGALVTNLPLEISFHLSAFIRRARDRNQIDIPQQVNMSNALASMVDIFSSFERIRDSPIPLAYSVHLKQTLLIYIASLPFQLVNGIYWATIPMMTFISFALLGIEAIGGEIENPFGYDSNDLPLDVYCETIHGEMMRVMDRPEKLDPAQWGKPYE</sequence>
<keyword evidence="7" id="KW-0472">Membrane</keyword>
<keyword evidence="6" id="KW-0406">Ion transport</keyword>
<dbReference type="AlphaFoldDB" id="A0A4P9VZ06"/>
<feature type="chain" id="PRO_5020743564" evidence="8">
    <location>
        <begin position="18"/>
        <end position="266"/>
    </location>
</feature>
<dbReference type="InterPro" id="IPR044669">
    <property type="entry name" value="YneE/VCCN1/2-like"/>
</dbReference>
<evidence type="ECO:0000256" key="4">
    <source>
        <dbReference type="ARBA" id="ARBA00022692"/>
    </source>
</evidence>
<name>A0A4P9VZ06_9FUNG</name>
<comment type="subcellular location">
    <subcellularLocation>
        <location evidence="1">Cell membrane</location>
        <topology evidence="1">Multi-pass membrane protein</topology>
    </subcellularLocation>
</comment>
<keyword evidence="8" id="KW-0732">Signal</keyword>
<protein>
    <submittedName>
        <fullName evidence="9">Bestrophin/UPF0187</fullName>
    </submittedName>
</protein>
<dbReference type="EMBL" id="KZ999479">
    <property type="protein sequence ID" value="RKO85031.1"/>
    <property type="molecule type" value="Genomic_DNA"/>
</dbReference>
<organism evidence="9 10">
    <name type="scientific">Blyttiomyces helicus</name>
    <dbReference type="NCBI Taxonomy" id="388810"/>
    <lineage>
        <taxon>Eukaryota</taxon>
        <taxon>Fungi</taxon>
        <taxon>Fungi incertae sedis</taxon>
        <taxon>Chytridiomycota</taxon>
        <taxon>Chytridiomycota incertae sedis</taxon>
        <taxon>Chytridiomycetes</taxon>
        <taxon>Chytridiomycetes incertae sedis</taxon>
        <taxon>Blyttiomyces</taxon>
    </lineage>
</organism>
<keyword evidence="10" id="KW-1185">Reference proteome</keyword>
<dbReference type="GO" id="GO:0005886">
    <property type="term" value="C:plasma membrane"/>
    <property type="evidence" value="ECO:0007669"/>
    <property type="project" value="UniProtKB-SubCell"/>
</dbReference>
<evidence type="ECO:0000313" key="10">
    <source>
        <dbReference type="Proteomes" id="UP000269721"/>
    </source>
</evidence>
<accession>A0A4P9VZ06</accession>
<keyword evidence="2" id="KW-0813">Transport</keyword>
<evidence type="ECO:0000256" key="5">
    <source>
        <dbReference type="ARBA" id="ARBA00022989"/>
    </source>
</evidence>
<evidence type="ECO:0000256" key="3">
    <source>
        <dbReference type="ARBA" id="ARBA00022475"/>
    </source>
</evidence>
<proteinExistence type="predicted"/>
<dbReference type="Pfam" id="PF25539">
    <property type="entry name" value="Bestrophin_2"/>
    <property type="match status" value="1"/>
</dbReference>
<evidence type="ECO:0000256" key="2">
    <source>
        <dbReference type="ARBA" id="ARBA00022448"/>
    </source>
</evidence>
<dbReference type="PANTHER" id="PTHR33281:SF19">
    <property type="entry name" value="VOLTAGE-DEPENDENT ANION CHANNEL-FORMING PROTEIN YNEE"/>
    <property type="match status" value="1"/>
</dbReference>
<evidence type="ECO:0000256" key="6">
    <source>
        <dbReference type="ARBA" id="ARBA00023065"/>
    </source>
</evidence>
<dbReference type="OrthoDB" id="1368at2759"/>
<gene>
    <name evidence="9" type="ORF">BDK51DRAFT_15041</name>
</gene>